<dbReference type="Proteomes" id="UP001157109">
    <property type="component" value="Unassembled WGS sequence"/>
</dbReference>
<dbReference type="EMBL" id="BSUJ01000001">
    <property type="protein sequence ID" value="GMA18539.1"/>
    <property type="molecule type" value="Genomic_DNA"/>
</dbReference>
<dbReference type="RefSeq" id="WP_348520245.1">
    <property type="nucleotide sequence ID" value="NZ_BSUJ01000001.1"/>
</dbReference>
<dbReference type="Gene3D" id="3.40.50.10490">
    <property type="entry name" value="Glucose-6-phosphate isomerase like protein, domain 1"/>
    <property type="match status" value="2"/>
</dbReference>
<evidence type="ECO:0000259" key="3">
    <source>
        <dbReference type="PROSITE" id="PS51464"/>
    </source>
</evidence>
<organism evidence="4 5">
    <name type="scientific">Arsenicicoccus piscis</name>
    <dbReference type="NCBI Taxonomy" id="673954"/>
    <lineage>
        <taxon>Bacteria</taxon>
        <taxon>Bacillati</taxon>
        <taxon>Actinomycetota</taxon>
        <taxon>Actinomycetes</taxon>
        <taxon>Micrococcales</taxon>
        <taxon>Intrasporangiaceae</taxon>
        <taxon>Arsenicicoccus</taxon>
    </lineage>
</organism>
<dbReference type="Pfam" id="PF10432">
    <property type="entry name" value="bact-PGI_C"/>
    <property type="match status" value="1"/>
</dbReference>
<keyword evidence="2" id="KW-0413">Isomerase</keyword>
<dbReference type="PROSITE" id="PS51464">
    <property type="entry name" value="SIS"/>
    <property type="match status" value="1"/>
</dbReference>
<dbReference type="SUPFAM" id="SSF53697">
    <property type="entry name" value="SIS domain"/>
    <property type="match status" value="1"/>
</dbReference>
<protein>
    <recommendedName>
        <fullName evidence="3">SIS domain-containing protein</fullName>
    </recommendedName>
</protein>
<evidence type="ECO:0000256" key="2">
    <source>
        <dbReference type="ARBA" id="ARBA00023235"/>
    </source>
</evidence>
<keyword evidence="5" id="KW-1185">Reference proteome</keyword>
<dbReference type="InterPro" id="IPR019490">
    <property type="entry name" value="Glu6P/Mann6P_isomerase_C"/>
</dbReference>
<comment type="similarity">
    <text evidence="1">Belongs to the PGI/PMI family.</text>
</comment>
<evidence type="ECO:0000256" key="1">
    <source>
        <dbReference type="ARBA" id="ARBA00010523"/>
    </source>
</evidence>
<proteinExistence type="inferred from homology"/>
<gene>
    <name evidence="4" type="ORF">GCM10025862_05600</name>
</gene>
<reference evidence="5" key="1">
    <citation type="journal article" date="2019" name="Int. J. Syst. Evol. Microbiol.">
        <title>The Global Catalogue of Microorganisms (GCM) 10K type strain sequencing project: providing services to taxonomists for standard genome sequencing and annotation.</title>
        <authorList>
            <consortium name="The Broad Institute Genomics Platform"/>
            <consortium name="The Broad Institute Genome Sequencing Center for Infectious Disease"/>
            <person name="Wu L."/>
            <person name="Ma J."/>
        </authorList>
    </citation>
    <scope>NUCLEOTIDE SEQUENCE [LARGE SCALE GENOMIC DNA]</scope>
    <source>
        <strain evidence="5">NBRC 105830</strain>
    </source>
</reference>
<name>A0ABQ6HLF8_9MICO</name>
<evidence type="ECO:0000313" key="4">
    <source>
        <dbReference type="EMBL" id="GMA18539.1"/>
    </source>
</evidence>
<comment type="caution">
    <text evidence="4">The sequence shown here is derived from an EMBL/GenBank/DDBJ whole genome shotgun (WGS) entry which is preliminary data.</text>
</comment>
<accession>A0ABQ6HLF8</accession>
<dbReference type="InterPro" id="IPR046348">
    <property type="entry name" value="SIS_dom_sf"/>
</dbReference>
<dbReference type="InterPro" id="IPR001347">
    <property type="entry name" value="SIS_dom"/>
</dbReference>
<feature type="domain" description="SIS" evidence="3">
    <location>
        <begin position="1"/>
        <end position="123"/>
    </location>
</feature>
<evidence type="ECO:0000313" key="5">
    <source>
        <dbReference type="Proteomes" id="UP001157109"/>
    </source>
</evidence>
<sequence length="331" mass="33911">MLLAALGSSAIVPAALDALTDPASAVAVAARRGGPLPGWVGPMDVVVAISLSGNAPGPVRLAEAAGRRGALLLTVGAAGSPLADVSARYRGIHVDTGRGRVSTRTSLWSLLTPVLMAADRMDMLDAGDGVLHEVAARLDVVAEACRPSSESFINPAKVLAADLVETVPVFLGDGRLTGAAAQRGAGMMMRTTRIPATHGMLPDAASAIVATFGGPSTAIAGEGLEGSGARRRGDDIFADPFLDGPASTPLGLTLLRDAVPRPDPEAVRLAERVEAEARRCGVRVRVVEAEGVEPLERLASLVSLLDFATTYGAIGLGYDPDQAPTVAHLRD</sequence>